<accession>A0AAD7YYK4</accession>
<keyword evidence="3" id="KW-1185">Reference proteome</keyword>
<dbReference type="EMBL" id="JARGEI010000003">
    <property type="protein sequence ID" value="KAJ8733786.1"/>
    <property type="molecule type" value="Genomic_DNA"/>
</dbReference>
<comment type="caution">
    <text evidence="2">The sequence shown here is derived from an EMBL/GenBank/DDBJ whole genome shotgun (WGS) entry which is preliminary data.</text>
</comment>
<protein>
    <submittedName>
        <fullName evidence="2">Uncharacterized protein</fullName>
    </submittedName>
</protein>
<name>A0AAD7YYK4_MYTSE</name>
<proteinExistence type="predicted"/>
<evidence type="ECO:0000313" key="3">
    <source>
        <dbReference type="Proteomes" id="UP001231518"/>
    </source>
</evidence>
<dbReference type="AlphaFoldDB" id="A0AAD7YYK4"/>
<reference evidence="2" key="1">
    <citation type="submission" date="2023-03" db="EMBL/GenBank/DDBJ databases">
        <title>Chromosome-level genomes of two armyworms, Mythimna separata and Mythimna loreyi, provide insights into the biosynthesis and reception of sex pheromones.</title>
        <authorList>
            <person name="Zhao H."/>
        </authorList>
    </citation>
    <scope>NUCLEOTIDE SEQUENCE</scope>
    <source>
        <strain evidence="2">BeijingLab</strain>
        <tissue evidence="2">Pupa</tissue>
    </source>
</reference>
<gene>
    <name evidence="2" type="ORF">PYW07_014337</name>
</gene>
<organism evidence="2 3">
    <name type="scientific">Mythimna separata</name>
    <name type="common">Oriental armyworm</name>
    <name type="synonym">Pseudaletia separata</name>
    <dbReference type="NCBI Taxonomy" id="271217"/>
    <lineage>
        <taxon>Eukaryota</taxon>
        <taxon>Metazoa</taxon>
        <taxon>Ecdysozoa</taxon>
        <taxon>Arthropoda</taxon>
        <taxon>Hexapoda</taxon>
        <taxon>Insecta</taxon>
        <taxon>Pterygota</taxon>
        <taxon>Neoptera</taxon>
        <taxon>Endopterygota</taxon>
        <taxon>Lepidoptera</taxon>
        <taxon>Glossata</taxon>
        <taxon>Ditrysia</taxon>
        <taxon>Noctuoidea</taxon>
        <taxon>Noctuidae</taxon>
        <taxon>Noctuinae</taxon>
        <taxon>Hadenini</taxon>
        <taxon>Mythimna</taxon>
    </lineage>
</organism>
<sequence length="262" mass="28873">MSEKCAEIAIRELTKTVLSLQSKVNSMEKVLSEQNLLIKKLISLNKETVQSKPNITEGTTILETTIRPMREAHIRAASAISANTRKRTGKPAPTTTGRAVTPSAVTPTPSAPSTPQLAVAESGSTNALAPNTDDDTACQNADDWIEVRHRRNRRSLENVVRGTAVPESSSLLAAERKSYLHLYYVKVGTTVDQVTAHLKTICNDDICSAEALKPRGDYASFKLTVPTKHVNMYMSPENWVEDVCIKPWRSGFRKQINKTPET</sequence>
<dbReference type="Proteomes" id="UP001231518">
    <property type="component" value="Chromosome 5"/>
</dbReference>
<evidence type="ECO:0000313" key="2">
    <source>
        <dbReference type="EMBL" id="KAJ8733786.1"/>
    </source>
</evidence>
<feature type="region of interest" description="Disordered" evidence="1">
    <location>
        <begin position="79"/>
        <end position="115"/>
    </location>
</feature>
<evidence type="ECO:0000256" key="1">
    <source>
        <dbReference type="SAM" id="MobiDB-lite"/>
    </source>
</evidence>
<feature type="compositionally biased region" description="Low complexity" evidence="1">
    <location>
        <begin position="99"/>
        <end position="115"/>
    </location>
</feature>